<dbReference type="InterPro" id="IPR036259">
    <property type="entry name" value="MFS_trans_sf"/>
</dbReference>
<feature type="region of interest" description="Disordered" evidence="8">
    <location>
        <begin position="534"/>
        <end position="586"/>
    </location>
</feature>
<evidence type="ECO:0000256" key="3">
    <source>
        <dbReference type="ARBA" id="ARBA00022448"/>
    </source>
</evidence>
<keyword evidence="5 9" id="KW-1133">Transmembrane helix</keyword>
<evidence type="ECO:0000256" key="1">
    <source>
        <dbReference type="ARBA" id="ARBA00004141"/>
    </source>
</evidence>
<feature type="transmembrane region" description="Helical" evidence="9">
    <location>
        <begin position="305"/>
        <end position="328"/>
    </location>
</feature>
<comment type="similarity">
    <text evidence="2 7">Belongs to the major facilitator superfamily. Sugar transporter (TC 2.A.1.1) family.</text>
</comment>
<feature type="transmembrane region" description="Helical" evidence="9">
    <location>
        <begin position="183"/>
        <end position="205"/>
    </location>
</feature>
<name>A0ABR0KAS1_9EURO</name>
<dbReference type="PANTHER" id="PTHR48022:SF91">
    <property type="entry name" value="MAJOR FACILITATOR SUPERFAMILY (MFS) PROFILE DOMAIN-CONTAINING PROTEIN-RELATED"/>
    <property type="match status" value="1"/>
</dbReference>
<comment type="subcellular location">
    <subcellularLocation>
        <location evidence="1">Membrane</location>
        <topology evidence="1">Multi-pass membrane protein</topology>
    </subcellularLocation>
</comment>
<dbReference type="Pfam" id="PF00083">
    <property type="entry name" value="Sugar_tr"/>
    <property type="match status" value="1"/>
</dbReference>
<dbReference type="CDD" id="cd17356">
    <property type="entry name" value="MFS_HXT"/>
    <property type="match status" value="1"/>
</dbReference>
<evidence type="ECO:0000256" key="9">
    <source>
        <dbReference type="SAM" id="Phobius"/>
    </source>
</evidence>
<dbReference type="EMBL" id="JAVRRG010000052">
    <property type="protein sequence ID" value="KAK5092839.1"/>
    <property type="molecule type" value="Genomic_DNA"/>
</dbReference>
<feature type="transmembrane region" description="Helical" evidence="9">
    <location>
        <begin position="407"/>
        <end position="433"/>
    </location>
</feature>
<dbReference type="InterPro" id="IPR020846">
    <property type="entry name" value="MFS_dom"/>
</dbReference>
<dbReference type="PROSITE" id="PS00217">
    <property type="entry name" value="SUGAR_TRANSPORT_2"/>
    <property type="match status" value="1"/>
</dbReference>
<sequence>MKMPGMGGMTIYFDQYNPNSEKGTDVRRSLAGLDYSPLPRVTGRSFAMAMLVSMGGLIFGYDTGQIAGFLEMPDFLRRFGQDDGNGQYSFSNVRSGLIVALLSIGTLVGALVAAPVADKMGRKLSISLWCLICAVGFLIQIAANTAWEQVMIGRLVAGFGVGALSLLVPMYQAETAPPWIRGALVCTYQLFITLGIFLSACFNYGTYIHQRQSSASWRIVIGVGWAYLIILGVGILFFAETPRFAYSRGRHDEAKKTLCNVYGAPPNHYSIVVQMEEIEAKVVAESKVKGGPISEIVSMFRAPRVAYRVALGMSLQMFQQLTGANYFFYYGTTIFESVAISSFVTQVILNGINFGVTFIGLYLVEHYGRRKSLIAGSIWMVICFLVFASVGHFSLDQETPANTPGAGVGLIVFACLFILGYATTWGPQVWALISELFPNRYRAKGMALSTAANWLWNFLIAFFTPFITGAIDFRYGYVFAACNCIGGLIVYFFLIEGQGRTLEEIDTMYLEHVPARKSSKWVAPSAEEMAKLRREAGTDETVMAHDDVEQRGALSGETERGADGIDKKTEQPGRNESSSHAENVIR</sequence>
<feature type="transmembrane region" description="Helical" evidence="9">
    <location>
        <begin position="340"/>
        <end position="364"/>
    </location>
</feature>
<proteinExistence type="inferred from homology"/>
<feature type="transmembrane region" description="Helical" evidence="9">
    <location>
        <begin position="124"/>
        <end position="143"/>
    </location>
</feature>
<dbReference type="InterPro" id="IPR005829">
    <property type="entry name" value="Sugar_transporter_CS"/>
</dbReference>
<dbReference type="InterPro" id="IPR050360">
    <property type="entry name" value="MFS_Sugar_Transporters"/>
</dbReference>
<evidence type="ECO:0000313" key="11">
    <source>
        <dbReference type="EMBL" id="KAK5092839.1"/>
    </source>
</evidence>
<feature type="transmembrane region" description="Helical" evidence="9">
    <location>
        <begin position="149"/>
        <end position="171"/>
    </location>
</feature>
<dbReference type="InterPro" id="IPR003663">
    <property type="entry name" value="Sugar/inositol_transpt"/>
</dbReference>
<keyword evidence="6 9" id="KW-0472">Membrane</keyword>
<dbReference type="PRINTS" id="PR00171">
    <property type="entry name" value="SUGRTRNSPORT"/>
</dbReference>
<dbReference type="PROSITE" id="PS50850">
    <property type="entry name" value="MFS"/>
    <property type="match status" value="1"/>
</dbReference>
<feature type="compositionally biased region" description="Basic and acidic residues" evidence="8">
    <location>
        <begin position="557"/>
        <end position="586"/>
    </location>
</feature>
<evidence type="ECO:0000256" key="8">
    <source>
        <dbReference type="SAM" id="MobiDB-lite"/>
    </source>
</evidence>
<dbReference type="InterPro" id="IPR005828">
    <property type="entry name" value="MFS_sugar_transport-like"/>
</dbReference>
<evidence type="ECO:0000313" key="12">
    <source>
        <dbReference type="Proteomes" id="UP001345013"/>
    </source>
</evidence>
<evidence type="ECO:0000256" key="7">
    <source>
        <dbReference type="RuleBase" id="RU003346"/>
    </source>
</evidence>
<dbReference type="Gene3D" id="1.20.1250.20">
    <property type="entry name" value="MFS general substrate transporter like domains"/>
    <property type="match status" value="1"/>
</dbReference>
<reference evidence="11 12" key="1">
    <citation type="submission" date="2023-08" db="EMBL/GenBank/DDBJ databases">
        <title>Black Yeasts Isolated from many extreme environments.</title>
        <authorList>
            <person name="Coleine C."/>
            <person name="Stajich J.E."/>
            <person name="Selbmann L."/>
        </authorList>
    </citation>
    <scope>NUCLEOTIDE SEQUENCE [LARGE SCALE GENOMIC DNA]</scope>
    <source>
        <strain evidence="11 12">CCFEE 5885</strain>
    </source>
</reference>
<feature type="transmembrane region" description="Helical" evidence="9">
    <location>
        <begin position="376"/>
        <end position="395"/>
    </location>
</feature>
<feature type="transmembrane region" description="Helical" evidence="9">
    <location>
        <begin position="97"/>
        <end position="117"/>
    </location>
</feature>
<organism evidence="11 12">
    <name type="scientific">Lithohypha guttulata</name>
    <dbReference type="NCBI Taxonomy" id="1690604"/>
    <lineage>
        <taxon>Eukaryota</taxon>
        <taxon>Fungi</taxon>
        <taxon>Dikarya</taxon>
        <taxon>Ascomycota</taxon>
        <taxon>Pezizomycotina</taxon>
        <taxon>Eurotiomycetes</taxon>
        <taxon>Chaetothyriomycetidae</taxon>
        <taxon>Chaetothyriales</taxon>
        <taxon>Trichomeriaceae</taxon>
        <taxon>Lithohypha</taxon>
    </lineage>
</organism>
<keyword evidence="4 9" id="KW-0812">Transmembrane</keyword>
<evidence type="ECO:0000256" key="5">
    <source>
        <dbReference type="ARBA" id="ARBA00022989"/>
    </source>
</evidence>
<evidence type="ECO:0000256" key="6">
    <source>
        <dbReference type="ARBA" id="ARBA00023136"/>
    </source>
</evidence>
<accession>A0ABR0KAS1</accession>
<feature type="transmembrane region" description="Helical" evidence="9">
    <location>
        <begin position="217"/>
        <end position="239"/>
    </location>
</feature>
<gene>
    <name evidence="11" type="primary">HXT5_1</name>
    <name evidence="11" type="ORF">LTR24_004880</name>
</gene>
<feature type="transmembrane region" description="Helical" evidence="9">
    <location>
        <begin position="46"/>
        <end position="70"/>
    </location>
</feature>
<evidence type="ECO:0000256" key="4">
    <source>
        <dbReference type="ARBA" id="ARBA00022692"/>
    </source>
</evidence>
<feature type="compositionally biased region" description="Basic and acidic residues" evidence="8">
    <location>
        <begin position="534"/>
        <end position="550"/>
    </location>
</feature>
<dbReference type="Proteomes" id="UP001345013">
    <property type="component" value="Unassembled WGS sequence"/>
</dbReference>
<comment type="caution">
    <text evidence="11">The sequence shown here is derived from an EMBL/GenBank/DDBJ whole genome shotgun (WGS) entry which is preliminary data.</text>
</comment>
<protein>
    <submittedName>
        <fullName evidence="11">Hexose transporter hxt5</fullName>
    </submittedName>
</protein>
<feature type="transmembrane region" description="Helical" evidence="9">
    <location>
        <begin position="454"/>
        <end position="471"/>
    </location>
</feature>
<dbReference type="SUPFAM" id="SSF103473">
    <property type="entry name" value="MFS general substrate transporter"/>
    <property type="match status" value="1"/>
</dbReference>
<feature type="transmembrane region" description="Helical" evidence="9">
    <location>
        <begin position="477"/>
        <end position="495"/>
    </location>
</feature>
<dbReference type="PROSITE" id="PS00216">
    <property type="entry name" value="SUGAR_TRANSPORT_1"/>
    <property type="match status" value="1"/>
</dbReference>
<dbReference type="NCBIfam" id="TIGR00879">
    <property type="entry name" value="SP"/>
    <property type="match status" value="1"/>
</dbReference>
<keyword evidence="12" id="KW-1185">Reference proteome</keyword>
<feature type="domain" description="Major facilitator superfamily (MFS) profile" evidence="10">
    <location>
        <begin position="48"/>
        <end position="498"/>
    </location>
</feature>
<evidence type="ECO:0000256" key="2">
    <source>
        <dbReference type="ARBA" id="ARBA00010992"/>
    </source>
</evidence>
<evidence type="ECO:0000259" key="10">
    <source>
        <dbReference type="PROSITE" id="PS50850"/>
    </source>
</evidence>
<keyword evidence="3 7" id="KW-0813">Transport</keyword>
<dbReference type="PANTHER" id="PTHR48022">
    <property type="entry name" value="PLASTIDIC GLUCOSE TRANSPORTER 4"/>
    <property type="match status" value="1"/>
</dbReference>